<dbReference type="PANTHER" id="PTHR34219">
    <property type="entry name" value="IRON-REGULATED INNER MEMBRANE PROTEIN-RELATED"/>
    <property type="match status" value="1"/>
</dbReference>
<dbReference type="PANTHER" id="PTHR34219:SF9">
    <property type="entry name" value="IRON-REGULATED INNER MEMBRANE PROTEIN"/>
    <property type="match status" value="1"/>
</dbReference>
<keyword evidence="1" id="KW-0812">Transmembrane</keyword>
<dbReference type="InterPro" id="IPR005625">
    <property type="entry name" value="PepSY-ass_TM"/>
</dbReference>
<keyword evidence="3" id="KW-1185">Reference proteome</keyword>
<gene>
    <name evidence="2" type="ORF">DWV00_33030</name>
</gene>
<name>A0A3D8JND3_9BURK</name>
<evidence type="ECO:0000256" key="1">
    <source>
        <dbReference type="SAM" id="Phobius"/>
    </source>
</evidence>
<feature type="transmembrane region" description="Helical" evidence="1">
    <location>
        <begin position="320"/>
        <end position="353"/>
    </location>
</feature>
<feature type="transmembrane region" description="Helical" evidence="1">
    <location>
        <begin position="141"/>
        <end position="166"/>
    </location>
</feature>
<keyword evidence="1" id="KW-0472">Membrane</keyword>
<dbReference type="Proteomes" id="UP000256838">
    <property type="component" value="Unassembled WGS sequence"/>
</dbReference>
<feature type="transmembrane region" description="Helical" evidence="1">
    <location>
        <begin position="545"/>
        <end position="561"/>
    </location>
</feature>
<feature type="transmembrane region" description="Helical" evidence="1">
    <location>
        <begin position="519"/>
        <end position="539"/>
    </location>
</feature>
<dbReference type="Pfam" id="PF03929">
    <property type="entry name" value="PepSY_TM"/>
    <property type="match status" value="1"/>
</dbReference>
<keyword evidence="1" id="KW-1133">Transmembrane helix</keyword>
<evidence type="ECO:0000313" key="3">
    <source>
        <dbReference type="Proteomes" id="UP000256838"/>
    </source>
</evidence>
<dbReference type="EMBL" id="QRGA01000031">
    <property type="protein sequence ID" value="RDU94619.1"/>
    <property type="molecule type" value="Genomic_DNA"/>
</dbReference>
<comment type="caution">
    <text evidence="2">The sequence shown here is derived from an EMBL/GenBank/DDBJ whole genome shotgun (WGS) entry which is preliminary data.</text>
</comment>
<feature type="transmembrane region" description="Helical" evidence="1">
    <location>
        <begin position="605"/>
        <end position="625"/>
    </location>
</feature>
<accession>A0A3D8JND3</accession>
<feature type="transmembrane region" description="Helical" evidence="1">
    <location>
        <begin position="273"/>
        <end position="295"/>
    </location>
</feature>
<proteinExistence type="predicted"/>
<evidence type="ECO:0000313" key="2">
    <source>
        <dbReference type="EMBL" id="RDU94619.1"/>
    </source>
</evidence>
<sequence length="646" mass="69246">MHSVGCRACARRVYRSVHVAAWCLSLSKGPGACAKQPREEAHAVSLHDHARVNVAAFHCAMRRIRDAAARRLASFGDRRDGARDSDVDRHCIVADGGFVAASVRCGAVGRVHRGQRAVLRGKIHWHGELTMRAQVLRAYHWLHTWTGIVAGLALFVAFVGGALTMFQDPISRWERPQARHVQPSIADVDRLTSAVLAAHPVAASRLGIMWPTAAMPDPTAFWFEGRRWHYVALSRRTANGSGASALVSHDTPRLAAFLDRLHYALALPPFGRYLMGAVSIAFGFALVSGLIVHLPRLTKDLFALRPGKNRKRFWQDAHNALGLFALPFYAMIAITGAFMCLTTVIVFVFNVAFGHELSAALPAMRSPVAQAAAPSREEASHAAPLRAGQLLDAARRRVPDLDPKWITFVGYGKPDGFVEVWGDVPNALGTQGAIALRLNTGAVMGNQTPGARDANHAIGSAIYGLHFGTYGGLTLRWIYFVLGLCGAAMVLTGNLMWLEARRKRDTSMQPRAARNVARATVGVCVGTCVGIAAAFVGALCWPEVGAARSFGAALAVCLGYSTLRTPIFAARDLLAVASLMSASIAIADALLTGDGLAFSIARHDWALAAIDLAALAAAILFACCARVAHRRAVHGAATGVWAGRWA</sequence>
<organism evidence="2 3">
    <name type="scientific">Trinickia dinghuensis</name>
    <dbReference type="NCBI Taxonomy" id="2291023"/>
    <lineage>
        <taxon>Bacteria</taxon>
        <taxon>Pseudomonadati</taxon>
        <taxon>Pseudomonadota</taxon>
        <taxon>Betaproteobacteria</taxon>
        <taxon>Burkholderiales</taxon>
        <taxon>Burkholderiaceae</taxon>
        <taxon>Trinickia</taxon>
    </lineage>
</organism>
<protein>
    <submittedName>
        <fullName evidence="2">PepSY domain-containing protein</fullName>
    </submittedName>
</protein>
<feature type="transmembrane region" description="Helical" evidence="1">
    <location>
        <begin position="477"/>
        <end position="498"/>
    </location>
</feature>
<dbReference type="AlphaFoldDB" id="A0A3D8JND3"/>
<reference evidence="2 3" key="1">
    <citation type="submission" date="2018-08" db="EMBL/GenBank/DDBJ databases">
        <title>Paraburkholderia sp. DHOM06 isolated from forest soil.</title>
        <authorList>
            <person name="Gao Z.-H."/>
            <person name="Qiu L.-H."/>
        </authorList>
    </citation>
    <scope>NUCLEOTIDE SEQUENCE [LARGE SCALE GENOMIC DNA]</scope>
    <source>
        <strain evidence="2 3">DHOM06</strain>
    </source>
</reference>
<feature type="transmembrane region" description="Helical" evidence="1">
    <location>
        <begin position="573"/>
        <end position="593"/>
    </location>
</feature>
<dbReference type="OrthoDB" id="9776609at2"/>